<keyword evidence="4" id="KW-1185">Reference proteome</keyword>
<dbReference type="RefSeq" id="WP_256401014.1">
    <property type="nucleotide sequence ID" value="NZ_JANHJR010000003.1"/>
</dbReference>
<accession>A0ABD6DMD7</accession>
<protein>
    <submittedName>
        <fullName evidence="3">Helix-turn-helix transcriptional regulator</fullName>
    </submittedName>
</protein>
<name>A0ABD6DMD7_9EURY</name>
<reference evidence="3 4" key="1">
    <citation type="journal article" date="2019" name="Int. J. Syst. Evol. Microbiol.">
        <title>The Global Catalogue of Microorganisms (GCM) 10K type strain sequencing project: providing services to taxonomists for standard genome sequencing and annotation.</title>
        <authorList>
            <consortium name="The Broad Institute Genomics Platform"/>
            <consortium name="The Broad Institute Genome Sequencing Center for Infectious Disease"/>
            <person name="Wu L."/>
            <person name="Ma J."/>
        </authorList>
    </citation>
    <scope>NUCLEOTIDE SEQUENCE [LARGE SCALE GENOMIC DNA]</scope>
    <source>
        <strain evidence="3 4">CGMCC 1.10390</strain>
    </source>
</reference>
<dbReference type="Proteomes" id="UP001597034">
    <property type="component" value="Unassembled WGS sequence"/>
</dbReference>
<dbReference type="InterPro" id="IPR013561">
    <property type="entry name" value="FilR1_middle_dom"/>
</dbReference>
<dbReference type="InterPro" id="IPR036388">
    <property type="entry name" value="WH-like_DNA-bd_sf"/>
</dbReference>
<dbReference type="Pfam" id="PF08350">
    <property type="entry name" value="FilR1_middle"/>
    <property type="match status" value="1"/>
</dbReference>
<dbReference type="AlphaFoldDB" id="A0ABD6DMD7"/>
<organism evidence="3 4">
    <name type="scientific">Haloarchaeobius litoreus</name>
    <dbReference type="NCBI Taxonomy" id="755306"/>
    <lineage>
        <taxon>Archaea</taxon>
        <taxon>Methanobacteriati</taxon>
        <taxon>Methanobacteriota</taxon>
        <taxon>Stenosarchaea group</taxon>
        <taxon>Halobacteria</taxon>
        <taxon>Halobacteriales</taxon>
        <taxon>Halorubellaceae</taxon>
        <taxon>Haloarchaeobius</taxon>
    </lineage>
</organism>
<comment type="caution">
    <text evidence="3">The sequence shown here is derived from an EMBL/GenBank/DDBJ whole genome shotgun (WGS) entry which is preliminary data.</text>
</comment>
<dbReference type="EMBL" id="JBHUDO010000003">
    <property type="protein sequence ID" value="MFD1646915.1"/>
    <property type="molecule type" value="Genomic_DNA"/>
</dbReference>
<dbReference type="Gene3D" id="1.10.10.10">
    <property type="entry name" value="Winged helix-like DNA-binding domain superfamily/Winged helix DNA-binding domain"/>
    <property type="match status" value="1"/>
</dbReference>
<gene>
    <name evidence="3" type="ORF">ACFSBL_14590</name>
</gene>
<dbReference type="InterPro" id="IPR036390">
    <property type="entry name" value="WH_DNA-bd_sf"/>
</dbReference>
<evidence type="ECO:0000313" key="3">
    <source>
        <dbReference type="EMBL" id="MFD1646915.1"/>
    </source>
</evidence>
<dbReference type="SUPFAM" id="SSF46785">
    <property type="entry name" value="Winged helix' DNA-binding domain"/>
    <property type="match status" value="1"/>
</dbReference>
<dbReference type="Pfam" id="PF25213">
    <property type="entry name" value="HVO_A0261_N"/>
    <property type="match status" value="1"/>
</dbReference>
<evidence type="ECO:0000259" key="2">
    <source>
        <dbReference type="Pfam" id="PF25213"/>
    </source>
</evidence>
<dbReference type="InterPro" id="IPR057527">
    <property type="entry name" value="HVO_A0261-like_N"/>
</dbReference>
<feature type="domain" description="HVO-A0261-like N-terminal" evidence="2">
    <location>
        <begin position="14"/>
        <end position="97"/>
    </location>
</feature>
<evidence type="ECO:0000313" key="4">
    <source>
        <dbReference type="Proteomes" id="UP001597034"/>
    </source>
</evidence>
<proteinExistence type="predicted"/>
<feature type="domain" description="Methanogenesis regulatory protein FilR1 middle" evidence="1">
    <location>
        <begin position="132"/>
        <end position="260"/>
    </location>
</feature>
<evidence type="ECO:0000259" key="1">
    <source>
        <dbReference type="Pfam" id="PF08350"/>
    </source>
</evidence>
<sequence>MHGDPNEMPHDAMEDIAYLGRSENRFPLLSAVAERSATRSELGERTGIASTTIGRLIKEFQGRNWVERTTDGEYRATPTGRTVVQVFAPFVASMATIRSLGDAVGWLPMDELSIDLRHFSDARVLRPSPNAPYEFVEQLADRIRAARSFRVLTFLEPPLPAGEAMETGVVEGRLTAEHVLAGGLVEYLQERNKQPPRWKEYIEAGATVYAYDGHIPCNLFITDRSVLIMDKRPEGGGAALESHDETVRRAVTELYGSYRDAATLVESDRFG</sequence>